<dbReference type="Gene3D" id="1.10.260.40">
    <property type="entry name" value="lambda repressor-like DNA-binding domains"/>
    <property type="match status" value="1"/>
</dbReference>
<gene>
    <name evidence="2" type="ORF">ACFO0B_07270</name>
</gene>
<feature type="domain" description="HTH cro/C1-type" evidence="1">
    <location>
        <begin position="23"/>
        <end position="77"/>
    </location>
</feature>
<dbReference type="Gene3D" id="3.30.450.180">
    <property type="match status" value="1"/>
</dbReference>
<dbReference type="Pfam" id="PF13560">
    <property type="entry name" value="HTH_31"/>
    <property type="match status" value="1"/>
</dbReference>
<accession>A0ABV8DNY1</accession>
<evidence type="ECO:0000259" key="1">
    <source>
        <dbReference type="PROSITE" id="PS50943"/>
    </source>
</evidence>
<evidence type="ECO:0000313" key="3">
    <source>
        <dbReference type="Proteomes" id="UP001595696"/>
    </source>
</evidence>
<dbReference type="EMBL" id="JBHSAX010000006">
    <property type="protein sequence ID" value="MFC3961785.1"/>
    <property type="molecule type" value="Genomic_DNA"/>
</dbReference>
<dbReference type="PROSITE" id="PS50943">
    <property type="entry name" value="HTH_CROC1"/>
    <property type="match status" value="1"/>
</dbReference>
<dbReference type="SUPFAM" id="SSF47413">
    <property type="entry name" value="lambda repressor-like DNA-binding domains"/>
    <property type="match status" value="1"/>
</dbReference>
<organism evidence="2 3">
    <name type="scientific">Nocardia jiangsuensis</name>
    <dbReference type="NCBI Taxonomy" id="1691563"/>
    <lineage>
        <taxon>Bacteria</taxon>
        <taxon>Bacillati</taxon>
        <taxon>Actinomycetota</taxon>
        <taxon>Actinomycetes</taxon>
        <taxon>Mycobacteriales</taxon>
        <taxon>Nocardiaceae</taxon>
        <taxon>Nocardia</taxon>
    </lineage>
</organism>
<dbReference type="CDD" id="cd00093">
    <property type="entry name" value="HTH_XRE"/>
    <property type="match status" value="1"/>
</dbReference>
<dbReference type="RefSeq" id="WP_378611539.1">
    <property type="nucleotide sequence ID" value="NZ_JBHSAX010000006.1"/>
</dbReference>
<comment type="caution">
    <text evidence="2">The sequence shown here is derived from an EMBL/GenBank/DDBJ whole genome shotgun (WGS) entry which is preliminary data.</text>
</comment>
<name>A0ABV8DNY1_9NOCA</name>
<dbReference type="Proteomes" id="UP001595696">
    <property type="component" value="Unassembled WGS sequence"/>
</dbReference>
<dbReference type="InterPro" id="IPR010982">
    <property type="entry name" value="Lambda_DNA-bd_dom_sf"/>
</dbReference>
<sequence length="261" mass="28799">MPDGVLEARDRLDVVPPTFGGTLRRIRDDRGVSREKLAFAAGVSASYIAHLESGEREHPTRSVVDALLRYLDRVVRLPADDRRHLFELAGLAVTEVPTVEELRAGIGPAMRRGLSLHDPNPAGFFDARWNLLAVNRVAAAMFPGLGEGGNMLHWMFGDPAARRVMPDWERVTALSVANLRGRIGRPGEAAWAGGLLAELSRYPEFRRLWSTGAISYGGDLPRLRFHDAAAGATCLLEFQVYEVDSGVHPGWIRFFLGFRSS</sequence>
<reference evidence="3" key="1">
    <citation type="journal article" date="2019" name="Int. J. Syst. Evol. Microbiol.">
        <title>The Global Catalogue of Microorganisms (GCM) 10K type strain sequencing project: providing services to taxonomists for standard genome sequencing and annotation.</title>
        <authorList>
            <consortium name="The Broad Institute Genomics Platform"/>
            <consortium name="The Broad Institute Genome Sequencing Center for Infectious Disease"/>
            <person name="Wu L."/>
            <person name="Ma J."/>
        </authorList>
    </citation>
    <scope>NUCLEOTIDE SEQUENCE [LARGE SCALE GENOMIC DNA]</scope>
    <source>
        <strain evidence="3">CGMCC 4.7330</strain>
    </source>
</reference>
<protein>
    <submittedName>
        <fullName evidence="2">Helix-turn-helix domain-containing protein</fullName>
    </submittedName>
</protein>
<dbReference type="SMART" id="SM00530">
    <property type="entry name" value="HTH_XRE"/>
    <property type="match status" value="1"/>
</dbReference>
<dbReference type="PANTHER" id="PTHR35010:SF2">
    <property type="entry name" value="BLL4672 PROTEIN"/>
    <property type="match status" value="1"/>
</dbReference>
<dbReference type="Pfam" id="PF17765">
    <property type="entry name" value="MLTR_LBD"/>
    <property type="match status" value="1"/>
</dbReference>
<keyword evidence="3" id="KW-1185">Reference proteome</keyword>
<evidence type="ECO:0000313" key="2">
    <source>
        <dbReference type="EMBL" id="MFC3961785.1"/>
    </source>
</evidence>
<dbReference type="InterPro" id="IPR041413">
    <property type="entry name" value="MLTR_LBD"/>
</dbReference>
<dbReference type="InterPro" id="IPR001387">
    <property type="entry name" value="Cro/C1-type_HTH"/>
</dbReference>
<dbReference type="PANTHER" id="PTHR35010">
    <property type="entry name" value="BLL4672 PROTEIN-RELATED"/>
    <property type="match status" value="1"/>
</dbReference>
<proteinExistence type="predicted"/>